<keyword evidence="3 5" id="KW-0808">Transferase</keyword>
<proteinExistence type="inferred from homology"/>
<protein>
    <recommendedName>
        <fullName evidence="3 4">Dephospho-CoA kinase</fullName>
        <ecNumber evidence="3 4">2.7.1.24</ecNumber>
    </recommendedName>
    <alternativeName>
        <fullName evidence="3">Dephosphocoenzyme A kinase</fullName>
    </alternativeName>
</protein>
<keyword evidence="3" id="KW-0963">Cytoplasm</keyword>
<comment type="similarity">
    <text evidence="3">Belongs to the CoaE family.</text>
</comment>
<keyword evidence="1 3" id="KW-0547">Nucleotide-binding</keyword>
<dbReference type="EMBL" id="JAUQYP010000001">
    <property type="protein sequence ID" value="MDO8107659.1"/>
    <property type="molecule type" value="Genomic_DNA"/>
</dbReference>
<gene>
    <name evidence="3 5" type="primary">coaE</name>
    <name evidence="5" type="ORF">Q6348_10675</name>
</gene>
<dbReference type="GO" id="GO:0004140">
    <property type="term" value="F:dephospho-CoA kinase activity"/>
    <property type="evidence" value="ECO:0007669"/>
    <property type="project" value="UniProtKB-EC"/>
</dbReference>
<dbReference type="SUPFAM" id="SSF52540">
    <property type="entry name" value="P-loop containing nucleoside triphosphate hydrolases"/>
    <property type="match status" value="1"/>
</dbReference>
<comment type="subcellular location">
    <subcellularLocation>
        <location evidence="3">Cytoplasm</location>
    </subcellularLocation>
</comment>
<evidence type="ECO:0000256" key="1">
    <source>
        <dbReference type="ARBA" id="ARBA00022741"/>
    </source>
</evidence>
<comment type="pathway">
    <text evidence="3">Cofactor biosynthesis; coenzyme A biosynthesis; CoA from (R)-pantothenate: step 5/5.</text>
</comment>
<evidence type="ECO:0000313" key="5">
    <source>
        <dbReference type="EMBL" id="MDO8107659.1"/>
    </source>
</evidence>
<accession>A0ABT9D9S2</accession>
<dbReference type="NCBIfam" id="TIGR00152">
    <property type="entry name" value="dephospho-CoA kinase"/>
    <property type="match status" value="1"/>
</dbReference>
<dbReference type="InterPro" id="IPR027417">
    <property type="entry name" value="P-loop_NTPase"/>
</dbReference>
<dbReference type="Proteomes" id="UP001232536">
    <property type="component" value="Unassembled WGS sequence"/>
</dbReference>
<dbReference type="PANTHER" id="PTHR10695:SF46">
    <property type="entry name" value="BIFUNCTIONAL COENZYME A SYNTHASE-RELATED"/>
    <property type="match status" value="1"/>
</dbReference>
<comment type="catalytic activity">
    <reaction evidence="3">
        <text>3'-dephospho-CoA + ATP = ADP + CoA + H(+)</text>
        <dbReference type="Rhea" id="RHEA:18245"/>
        <dbReference type="ChEBI" id="CHEBI:15378"/>
        <dbReference type="ChEBI" id="CHEBI:30616"/>
        <dbReference type="ChEBI" id="CHEBI:57287"/>
        <dbReference type="ChEBI" id="CHEBI:57328"/>
        <dbReference type="ChEBI" id="CHEBI:456216"/>
        <dbReference type="EC" id="2.7.1.24"/>
    </reaction>
</comment>
<dbReference type="Gene3D" id="3.40.50.300">
    <property type="entry name" value="P-loop containing nucleotide triphosphate hydrolases"/>
    <property type="match status" value="1"/>
</dbReference>
<comment type="caution">
    <text evidence="5">The sequence shown here is derived from an EMBL/GenBank/DDBJ whole genome shotgun (WGS) entry which is preliminary data.</text>
</comment>
<name>A0ABT9D9S2_9CELL</name>
<keyword evidence="3 5" id="KW-0418">Kinase</keyword>
<reference evidence="5 6" key="1">
    <citation type="submission" date="2023-07" db="EMBL/GenBank/DDBJ databases">
        <title>Description of novel actinomycetes strains, isolated from tidal flat sediment.</title>
        <authorList>
            <person name="Lu C."/>
        </authorList>
    </citation>
    <scope>NUCLEOTIDE SEQUENCE [LARGE SCALE GENOMIC DNA]</scope>
    <source>
        <strain evidence="5 6">SYSU T00b441</strain>
    </source>
</reference>
<evidence type="ECO:0000256" key="3">
    <source>
        <dbReference type="HAMAP-Rule" id="MF_00376"/>
    </source>
</evidence>
<organism evidence="5 6">
    <name type="scientific">Actinotalea lenta</name>
    <dbReference type="NCBI Taxonomy" id="3064654"/>
    <lineage>
        <taxon>Bacteria</taxon>
        <taxon>Bacillati</taxon>
        <taxon>Actinomycetota</taxon>
        <taxon>Actinomycetes</taxon>
        <taxon>Micrococcales</taxon>
        <taxon>Cellulomonadaceae</taxon>
        <taxon>Actinotalea</taxon>
    </lineage>
</organism>
<dbReference type="Pfam" id="PF01121">
    <property type="entry name" value="CoaE"/>
    <property type="match status" value="1"/>
</dbReference>
<dbReference type="InterPro" id="IPR001977">
    <property type="entry name" value="Depp_CoAkinase"/>
</dbReference>
<evidence type="ECO:0000313" key="6">
    <source>
        <dbReference type="Proteomes" id="UP001232536"/>
    </source>
</evidence>
<feature type="binding site" evidence="3">
    <location>
        <begin position="11"/>
        <end position="16"/>
    </location>
    <ligand>
        <name>ATP</name>
        <dbReference type="ChEBI" id="CHEBI:30616"/>
    </ligand>
</feature>
<dbReference type="PANTHER" id="PTHR10695">
    <property type="entry name" value="DEPHOSPHO-COA KINASE-RELATED"/>
    <property type="match status" value="1"/>
</dbReference>
<evidence type="ECO:0000256" key="4">
    <source>
        <dbReference type="NCBIfam" id="TIGR00152"/>
    </source>
</evidence>
<evidence type="ECO:0000256" key="2">
    <source>
        <dbReference type="ARBA" id="ARBA00022840"/>
    </source>
</evidence>
<keyword evidence="3" id="KW-0173">Coenzyme A biosynthesis</keyword>
<keyword evidence="6" id="KW-1185">Reference proteome</keyword>
<dbReference type="PROSITE" id="PS51219">
    <property type="entry name" value="DPCK"/>
    <property type="match status" value="1"/>
</dbReference>
<dbReference type="EC" id="2.7.1.24" evidence="3 4"/>
<comment type="function">
    <text evidence="3">Catalyzes the phosphorylation of the 3'-hydroxyl group of dephosphocoenzyme A to form coenzyme A.</text>
</comment>
<dbReference type="CDD" id="cd02022">
    <property type="entry name" value="DPCK"/>
    <property type="match status" value="1"/>
</dbReference>
<sequence length="199" mass="20504">MRRVGLTGGIAAGKSVAAARFAELGIPVIDHDRLARAVVAPGSPGLDAVEREFPGVVVAGVLDREALGALVFGDPQARERLNAVVHPLVHQAAMAAEAEQVDAGVHVVVHDIPLLVETGQAGHFSPVIVVDAPAELRVARLGERGLTAQQAWDRLAAQADDEARLEAADVVLDGSGDAADLRARVDALVGSWGAAQGHA</sequence>
<dbReference type="HAMAP" id="MF_00376">
    <property type="entry name" value="Dephospho_CoA_kinase"/>
    <property type="match status" value="1"/>
</dbReference>
<keyword evidence="2 3" id="KW-0067">ATP-binding</keyword>